<dbReference type="InterPro" id="IPR053178">
    <property type="entry name" value="Osmoadaptation_assoc"/>
</dbReference>
<organism evidence="1 2">
    <name type="scientific">Lophiotrema nucula</name>
    <dbReference type="NCBI Taxonomy" id="690887"/>
    <lineage>
        <taxon>Eukaryota</taxon>
        <taxon>Fungi</taxon>
        <taxon>Dikarya</taxon>
        <taxon>Ascomycota</taxon>
        <taxon>Pezizomycotina</taxon>
        <taxon>Dothideomycetes</taxon>
        <taxon>Pleosporomycetidae</taxon>
        <taxon>Pleosporales</taxon>
        <taxon>Lophiotremataceae</taxon>
        <taxon>Lophiotrema</taxon>
    </lineage>
</organism>
<sequence>MLKSKLKKKLPPNGLLQSSPGLDHPIYSEWLLGTQMSSAAMVTEAFYSNFLAYFTSTGEGADLQNRQTWLHKLPSLSSDGTNQALTLALRATAAAYCGTETGDPAVVQESIKMYGQALSEHSKLLRRMKREITVHMVSTSVMLSLFEAIRATTADAYREHIYGAARMLEATGAGQCLNGVLCQLFFHIRTQMAFVYMTTQKQATKRLEVRKILVETLRYEKLPTFQRLMSYVATLAELYVAKTSTGSKQRFLDLSAYARVKAEVDVLWLEYQEQAAIKEEQLYWQDESGQTTFRDGFTALSISYFSTARLLFSILAPRYAAMYIDLTDYYGLILDCARYLRALNIGCAYMRLATPLYLVALHSPKEEQRKEARAVFEGWKGGTMGGVSLLALDALSKRREDMLNWEDNWLGDLEGIQPNEMEQTPWPFDDWIGHGATQLEQQHQTLDQWCPDSIAVGLFRIQCPDVPQESISSHFPK</sequence>
<protein>
    <recommendedName>
        <fullName evidence="3">Fungal-specific transcription factor domain-containing protein</fullName>
    </recommendedName>
</protein>
<dbReference type="EMBL" id="ML977352">
    <property type="protein sequence ID" value="KAF2107709.1"/>
    <property type="molecule type" value="Genomic_DNA"/>
</dbReference>
<evidence type="ECO:0000313" key="2">
    <source>
        <dbReference type="Proteomes" id="UP000799770"/>
    </source>
</evidence>
<dbReference type="AlphaFoldDB" id="A0A6A5YKC7"/>
<name>A0A6A5YKC7_9PLEO</name>
<evidence type="ECO:0008006" key="3">
    <source>
        <dbReference type="Google" id="ProtNLM"/>
    </source>
</evidence>
<reference evidence="1" key="1">
    <citation type="journal article" date="2020" name="Stud. Mycol.">
        <title>101 Dothideomycetes genomes: a test case for predicting lifestyles and emergence of pathogens.</title>
        <authorList>
            <person name="Haridas S."/>
            <person name="Albert R."/>
            <person name="Binder M."/>
            <person name="Bloem J."/>
            <person name="Labutti K."/>
            <person name="Salamov A."/>
            <person name="Andreopoulos B."/>
            <person name="Baker S."/>
            <person name="Barry K."/>
            <person name="Bills G."/>
            <person name="Bluhm B."/>
            <person name="Cannon C."/>
            <person name="Castanera R."/>
            <person name="Culley D."/>
            <person name="Daum C."/>
            <person name="Ezra D."/>
            <person name="Gonzalez J."/>
            <person name="Henrissat B."/>
            <person name="Kuo A."/>
            <person name="Liang C."/>
            <person name="Lipzen A."/>
            <person name="Lutzoni F."/>
            <person name="Magnuson J."/>
            <person name="Mondo S."/>
            <person name="Nolan M."/>
            <person name="Ohm R."/>
            <person name="Pangilinan J."/>
            <person name="Park H.-J."/>
            <person name="Ramirez L."/>
            <person name="Alfaro M."/>
            <person name="Sun H."/>
            <person name="Tritt A."/>
            <person name="Yoshinaga Y."/>
            <person name="Zwiers L.-H."/>
            <person name="Turgeon B."/>
            <person name="Goodwin S."/>
            <person name="Spatafora J."/>
            <person name="Crous P."/>
            <person name="Grigoriev I."/>
        </authorList>
    </citation>
    <scope>NUCLEOTIDE SEQUENCE</scope>
    <source>
        <strain evidence="1">CBS 627.86</strain>
    </source>
</reference>
<evidence type="ECO:0000313" key="1">
    <source>
        <dbReference type="EMBL" id="KAF2107709.1"/>
    </source>
</evidence>
<dbReference type="PANTHER" id="PTHR38111:SF11">
    <property type="entry name" value="TRANSCRIPTION FACTOR DOMAIN-CONTAINING PROTEIN-RELATED"/>
    <property type="match status" value="1"/>
</dbReference>
<gene>
    <name evidence="1" type="ORF">BDV96DRAFT_653497</name>
</gene>
<dbReference type="PANTHER" id="PTHR38111">
    <property type="entry name" value="ZN(2)-C6 FUNGAL-TYPE DOMAIN-CONTAINING PROTEIN-RELATED"/>
    <property type="match status" value="1"/>
</dbReference>
<accession>A0A6A5YKC7</accession>
<keyword evidence="2" id="KW-1185">Reference proteome</keyword>
<dbReference type="Proteomes" id="UP000799770">
    <property type="component" value="Unassembled WGS sequence"/>
</dbReference>
<dbReference type="OrthoDB" id="3525185at2759"/>
<proteinExistence type="predicted"/>